<dbReference type="GO" id="GO:0008233">
    <property type="term" value="F:peptidase activity"/>
    <property type="evidence" value="ECO:0007669"/>
    <property type="project" value="InterPro"/>
</dbReference>
<gene>
    <name evidence="2" type="ORF">BJI46_11915</name>
</gene>
<feature type="domain" description="Peptidase C39" evidence="1">
    <location>
        <begin position="15"/>
        <end position="71"/>
    </location>
</feature>
<evidence type="ECO:0000313" key="2">
    <source>
        <dbReference type="EMBL" id="OEY96888.1"/>
    </source>
</evidence>
<dbReference type="RefSeq" id="WP_070069682.1">
    <property type="nucleotide sequence ID" value="NZ_MKKK01000018.1"/>
</dbReference>
<protein>
    <submittedName>
        <fullName evidence="2">Peptidase C39</fullName>
    </submittedName>
</protein>
<name>A0A1E7RC15_9GAMM</name>
<dbReference type="Pfam" id="PF03412">
    <property type="entry name" value="Peptidase_C39"/>
    <property type="match status" value="1"/>
</dbReference>
<evidence type="ECO:0000313" key="3">
    <source>
        <dbReference type="Proteomes" id="UP000185895"/>
    </source>
</evidence>
<dbReference type="AlphaFoldDB" id="A0A1E7RC15"/>
<dbReference type="GO" id="GO:0006508">
    <property type="term" value="P:proteolysis"/>
    <property type="evidence" value="ECO:0007669"/>
    <property type="project" value="InterPro"/>
</dbReference>
<dbReference type="Gene3D" id="3.90.70.10">
    <property type="entry name" value="Cysteine proteinases"/>
    <property type="match status" value="1"/>
</dbReference>
<sequence>MALDIPEALVNLPANCGVFAVWMVLHHHGMNMAITEIAKQCQHDSQDGTFTIALAVALKNLGFGVSFYTDDDPDIGVMERKIYHQAKQLNIPVAAALSYQQIQNEIAQGKLVIAYYDTLDGEGNQSLIYAIDDQQVYFFDSFEPMSVELFVQQRKADGICQQVIVIDDVNVQIHATQIN</sequence>
<dbReference type="GO" id="GO:0016020">
    <property type="term" value="C:membrane"/>
    <property type="evidence" value="ECO:0007669"/>
    <property type="project" value="InterPro"/>
</dbReference>
<evidence type="ECO:0000259" key="1">
    <source>
        <dbReference type="Pfam" id="PF03412"/>
    </source>
</evidence>
<dbReference type="OrthoDB" id="6710077at2"/>
<proteinExistence type="predicted"/>
<dbReference type="Proteomes" id="UP000185895">
    <property type="component" value="Unassembled WGS sequence"/>
</dbReference>
<organism evidence="2 3">
    <name type="scientific">Acinetobacter qingfengensis</name>
    <dbReference type="NCBI Taxonomy" id="1262585"/>
    <lineage>
        <taxon>Bacteria</taxon>
        <taxon>Pseudomonadati</taxon>
        <taxon>Pseudomonadota</taxon>
        <taxon>Gammaproteobacteria</taxon>
        <taxon>Moraxellales</taxon>
        <taxon>Moraxellaceae</taxon>
        <taxon>Acinetobacter</taxon>
    </lineage>
</organism>
<reference evidence="2 3" key="1">
    <citation type="submission" date="2016-09" db="EMBL/GenBank/DDBJ databases">
        <authorList>
            <person name="Capua I."/>
            <person name="De Benedictis P."/>
            <person name="Joannis T."/>
            <person name="Lombin L.H."/>
            <person name="Cattoli G."/>
        </authorList>
    </citation>
    <scope>NUCLEOTIDE SEQUENCE [LARGE SCALE GENOMIC DNA]</scope>
    <source>
        <strain evidence="2 3">ANC 4671</strain>
    </source>
</reference>
<dbReference type="InterPro" id="IPR005074">
    <property type="entry name" value="Peptidase_C39"/>
</dbReference>
<dbReference type="EMBL" id="MKKK01000018">
    <property type="protein sequence ID" value="OEY96888.1"/>
    <property type="molecule type" value="Genomic_DNA"/>
</dbReference>
<comment type="caution">
    <text evidence="2">The sequence shown here is derived from an EMBL/GenBank/DDBJ whole genome shotgun (WGS) entry which is preliminary data.</text>
</comment>
<keyword evidence="3" id="KW-1185">Reference proteome</keyword>
<dbReference type="GO" id="GO:0005524">
    <property type="term" value="F:ATP binding"/>
    <property type="evidence" value="ECO:0007669"/>
    <property type="project" value="InterPro"/>
</dbReference>
<accession>A0A1E7RC15</accession>